<feature type="compositionally biased region" description="Low complexity" evidence="1">
    <location>
        <begin position="191"/>
        <end position="201"/>
    </location>
</feature>
<name>A0A0P1B8G5_9BASI</name>
<feature type="compositionally biased region" description="Basic and acidic residues" evidence="1">
    <location>
        <begin position="42"/>
        <end position="78"/>
    </location>
</feature>
<feature type="compositionally biased region" description="Basic and acidic residues" evidence="1">
    <location>
        <begin position="123"/>
        <end position="132"/>
    </location>
</feature>
<protein>
    <submittedName>
        <fullName evidence="2">Protein involved in rRNA processing</fullName>
    </submittedName>
</protein>
<feature type="region of interest" description="Disordered" evidence="1">
    <location>
        <begin position="42"/>
        <end position="338"/>
    </location>
</feature>
<dbReference type="EMBL" id="CCYA01000089">
    <property type="protein sequence ID" value="CEH11959.1"/>
    <property type="molecule type" value="Genomic_DNA"/>
</dbReference>
<dbReference type="STRING" id="401625.A0A0P1B8G5"/>
<reference evidence="2 3" key="1">
    <citation type="submission" date="2014-09" db="EMBL/GenBank/DDBJ databases">
        <authorList>
            <person name="Magalhaes I.L.F."/>
            <person name="Oliveira U."/>
            <person name="Santos F.R."/>
            <person name="Vidigal T.H.D.A."/>
            <person name="Brescovit A.D."/>
            <person name="Santos A.J."/>
        </authorList>
    </citation>
    <scope>NUCLEOTIDE SEQUENCE [LARGE SCALE GENOMIC DNA]</scope>
</reference>
<evidence type="ECO:0000313" key="2">
    <source>
        <dbReference type="EMBL" id="CEH11959.1"/>
    </source>
</evidence>
<organism evidence="2 3">
    <name type="scientific">Ceraceosorus bombacis</name>
    <dbReference type="NCBI Taxonomy" id="401625"/>
    <lineage>
        <taxon>Eukaryota</taxon>
        <taxon>Fungi</taxon>
        <taxon>Dikarya</taxon>
        <taxon>Basidiomycota</taxon>
        <taxon>Ustilaginomycotina</taxon>
        <taxon>Exobasidiomycetes</taxon>
        <taxon>Ceraceosorales</taxon>
        <taxon>Ceraceosoraceae</taxon>
        <taxon>Ceraceosorus</taxon>
    </lineage>
</organism>
<feature type="compositionally biased region" description="Gly residues" evidence="1">
    <location>
        <begin position="239"/>
        <end position="248"/>
    </location>
</feature>
<feature type="compositionally biased region" description="Basic and acidic residues" evidence="1">
    <location>
        <begin position="100"/>
        <end position="109"/>
    </location>
</feature>
<proteinExistence type="predicted"/>
<dbReference type="OrthoDB" id="203440at2759"/>
<evidence type="ECO:0000313" key="3">
    <source>
        <dbReference type="Proteomes" id="UP000054845"/>
    </source>
</evidence>
<dbReference type="AlphaFoldDB" id="A0A0P1B8G5"/>
<feature type="compositionally biased region" description="Low complexity" evidence="1">
    <location>
        <begin position="161"/>
        <end position="184"/>
    </location>
</feature>
<dbReference type="Proteomes" id="UP000054845">
    <property type="component" value="Unassembled WGS sequence"/>
</dbReference>
<feature type="compositionally biased region" description="Basic and acidic residues" evidence="1">
    <location>
        <begin position="276"/>
        <end position="303"/>
    </location>
</feature>
<accession>A0A0P1B8G5</accession>
<feature type="compositionally biased region" description="Gly residues" evidence="1">
    <location>
        <begin position="259"/>
        <end position="270"/>
    </location>
</feature>
<sequence>MRMKRPLKRVALFVEPEIRLCLERVRALELRAKPGIDRVVRAAEESQSRIELAKKSGDKQTDEARVDGHDDHGDHDLLSFRPNLDAFASTGTSSDAQDDGPSRSSKDGIYRPPRLAPVPYTGDRPRVRRGADQVDGGGISSDEAEAGGPDSSRSRSRRALPRNASLLNDLSQSLSSLPYEASSSGSGGGALQASSSASTSSRARKLAEMQEYEESNLTRLATSGKEAKRRRKEEESLALGGGERGGGADSLMNEFGGLLSSGGGGGAGGSGRRKRMEKDAYEELRGKGRDKALDRARGRRGDAKGNPQFLDSAQTRPASLGKSKFKKDLQKERSKKRS</sequence>
<keyword evidence="3" id="KW-1185">Reference proteome</keyword>
<evidence type="ECO:0000256" key="1">
    <source>
        <dbReference type="SAM" id="MobiDB-lite"/>
    </source>
</evidence>